<keyword evidence="5" id="KW-0233">DNA recombination</keyword>
<evidence type="ECO:0000313" key="7">
    <source>
        <dbReference type="Proteomes" id="UP000189670"/>
    </source>
</evidence>
<protein>
    <recommendedName>
        <fullName evidence="8">MULE transposase, conserved domain protein</fullName>
    </recommendedName>
</protein>
<name>A0A1V1P210_9BACT</name>
<keyword evidence="4" id="KW-0238">DNA-binding</keyword>
<comment type="caution">
    <text evidence="6">The sequence shown here is derived from an EMBL/GenBank/DDBJ whole genome shotgun (WGS) entry which is preliminary data.</text>
</comment>
<dbReference type="Pfam" id="PF00872">
    <property type="entry name" value="Transposase_mut"/>
    <property type="match status" value="1"/>
</dbReference>
<organism evidence="6 7">
    <name type="scientific">Candidatus Magnetoglobus multicellularis str. Araruama</name>
    <dbReference type="NCBI Taxonomy" id="890399"/>
    <lineage>
        <taxon>Bacteria</taxon>
        <taxon>Pseudomonadati</taxon>
        <taxon>Thermodesulfobacteriota</taxon>
        <taxon>Desulfobacteria</taxon>
        <taxon>Desulfobacterales</taxon>
        <taxon>Desulfobacteraceae</taxon>
        <taxon>Candidatus Magnetoglobus</taxon>
    </lineage>
</organism>
<dbReference type="Proteomes" id="UP000189670">
    <property type="component" value="Unassembled WGS sequence"/>
</dbReference>
<evidence type="ECO:0008006" key="8">
    <source>
        <dbReference type="Google" id="ProtNLM"/>
    </source>
</evidence>
<gene>
    <name evidence="6" type="ORF">OMM_04280</name>
</gene>
<dbReference type="GO" id="GO:0003677">
    <property type="term" value="F:DNA binding"/>
    <property type="evidence" value="ECO:0007669"/>
    <property type="project" value="UniProtKB-KW"/>
</dbReference>
<evidence type="ECO:0000313" key="6">
    <source>
        <dbReference type="EMBL" id="ETR68907.1"/>
    </source>
</evidence>
<sequence length="473" mass="54663">MKKAIKKELQLKGIDISENGIRYLGQKFIAYLNICHQQSQLKLRVKMAQNGGYILHIDGTCEGDSPNLFTGMDEISGIILSSVKINSEKKDKIIPFLKDIKARYGLPLAVVSDMGKGIMGAIEEVFPEVLYLICHFHFLRDIGKDLLDDDYRVLRNHLRKSKIRVSLKNKAKDFEKKLGKQLKELVKLESNLELAPVKTALLLIHWIFDTSSLSGYGFPFDMNHLNFYKRLTIGYKKSKELYEKNGNKPFYQLMKILDRVNNDKNMKQAVILLEENKKIFNELREALRIALPDGKNGLNDNGEECDMKSISVKVTEFIEKYVPSKNKVHQKMIEQIRKYNEKLFAEPIPVLVDGVETHIQPQRTNNIMERLFRHLKRYLRKKNGNLSLRRSISAMMPGTVLVKNLENNEYLELLLDGTDDLEERFAQIDSHLLLDEFSKMRTHNSKIPPDARKLIKEDQSLEKIEKLFLAVAS</sequence>
<comment type="function">
    <text evidence="1">Required for the transposition of the insertion element.</text>
</comment>
<comment type="similarity">
    <text evidence="2">Belongs to the transposase mutator family.</text>
</comment>
<evidence type="ECO:0000256" key="1">
    <source>
        <dbReference type="ARBA" id="ARBA00002190"/>
    </source>
</evidence>
<proteinExistence type="inferred from homology"/>
<keyword evidence="3" id="KW-0815">Transposition</keyword>
<dbReference type="EMBL" id="ATBP01000799">
    <property type="protein sequence ID" value="ETR68907.1"/>
    <property type="molecule type" value="Genomic_DNA"/>
</dbReference>
<reference evidence="7" key="1">
    <citation type="submission" date="2012-11" db="EMBL/GenBank/DDBJ databases">
        <authorList>
            <person name="Lucero-Rivera Y.E."/>
            <person name="Tovar-Ramirez D."/>
        </authorList>
    </citation>
    <scope>NUCLEOTIDE SEQUENCE [LARGE SCALE GENOMIC DNA]</scope>
    <source>
        <strain evidence="7">Araruama</strain>
    </source>
</reference>
<dbReference type="InterPro" id="IPR001207">
    <property type="entry name" value="Transposase_mutator"/>
</dbReference>
<evidence type="ECO:0000256" key="4">
    <source>
        <dbReference type="ARBA" id="ARBA00023125"/>
    </source>
</evidence>
<dbReference type="GO" id="GO:0004803">
    <property type="term" value="F:transposase activity"/>
    <property type="evidence" value="ECO:0007669"/>
    <property type="project" value="InterPro"/>
</dbReference>
<evidence type="ECO:0000256" key="2">
    <source>
        <dbReference type="ARBA" id="ARBA00010961"/>
    </source>
</evidence>
<dbReference type="AlphaFoldDB" id="A0A1V1P210"/>
<dbReference type="GO" id="GO:0006313">
    <property type="term" value="P:DNA transposition"/>
    <property type="evidence" value="ECO:0007669"/>
    <property type="project" value="InterPro"/>
</dbReference>
<evidence type="ECO:0000256" key="5">
    <source>
        <dbReference type="ARBA" id="ARBA00023172"/>
    </source>
</evidence>
<evidence type="ECO:0000256" key="3">
    <source>
        <dbReference type="ARBA" id="ARBA00022578"/>
    </source>
</evidence>
<accession>A0A1V1P210</accession>